<protein>
    <submittedName>
        <fullName evidence="1">Uncharacterized protein</fullName>
    </submittedName>
</protein>
<dbReference type="Proteomes" id="UP001234989">
    <property type="component" value="Chromosome 8"/>
</dbReference>
<sequence length="73" mass="7962">MWKRKVSVFDVVDESLALAKKANGGDSMTPSINTIKKSSQADEYPINGCRHQKIAEMARSHGSLVLVGNNSIM</sequence>
<reference evidence="1" key="1">
    <citation type="submission" date="2023-08" db="EMBL/GenBank/DDBJ databases">
        <title>A de novo genome assembly of Solanum verrucosum Schlechtendal, a Mexican diploid species geographically isolated from the other diploid A-genome species in potato relatives.</title>
        <authorList>
            <person name="Hosaka K."/>
        </authorList>
    </citation>
    <scope>NUCLEOTIDE SEQUENCE</scope>
    <source>
        <tissue evidence="1">Young leaves</tissue>
    </source>
</reference>
<dbReference type="AlphaFoldDB" id="A0AAF0UBB4"/>
<keyword evidence="2" id="KW-1185">Reference proteome</keyword>
<dbReference type="EMBL" id="CP133619">
    <property type="protein sequence ID" value="WMV42546.1"/>
    <property type="molecule type" value="Genomic_DNA"/>
</dbReference>
<evidence type="ECO:0000313" key="1">
    <source>
        <dbReference type="EMBL" id="WMV42546.1"/>
    </source>
</evidence>
<organism evidence="1 2">
    <name type="scientific">Solanum verrucosum</name>
    <dbReference type="NCBI Taxonomy" id="315347"/>
    <lineage>
        <taxon>Eukaryota</taxon>
        <taxon>Viridiplantae</taxon>
        <taxon>Streptophyta</taxon>
        <taxon>Embryophyta</taxon>
        <taxon>Tracheophyta</taxon>
        <taxon>Spermatophyta</taxon>
        <taxon>Magnoliopsida</taxon>
        <taxon>eudicotyledons</taxon>
        <taxon>Gunneridae</taxon>
        <taxon>Pentapetalae</taxon>
        <taxon>asterids</taxon>
        <taxon>lamiids</taxon>
        <taxon>Solanales</taxon>
        <taxon>Solanaceae</taxon>
        <taxon>Solanoideae</taxon>
        <taxon>Solaneae</taxon>
        <taxon>Solanum</taxon>
    </lineage>
</organism>
<proteinExistence type="predicted"/>
<name>A0AAF0UBB4_SOLVR</name>
<evidence type="ECO:0000313" key="2">
    <source>
        <dbReference type="Proteomes" id="UP001234989"/>
    </source>
</evidence>
<gene>
    <name evidence="1" type="ORF">MTR67_035931</name>
</gene>
<accession>A0AAF0UBB4</accession>